<protein>
    <submittedName>
        <fullName evidence="1">Uncharacterized protein</fullName>
    </submittedName>
</protein>
<keyword evidence="2" id="KW-1185">Reference proteome</keyword>
<dbReference type="EMBL" id="MCFD01000001">
    <property type="protein sequence ID" value="ORX73638.1"/>
    <property type="molecule type" value="Genomic_DNA"/>
</dbReference>
<comment type="caution">
    <text evidence="1">The sequence shown here is derived from an EMBL/GenBank/DDBJ whole genome shotgun (WGS) entry which is preliminary data.</text>
</comment>
<dbReference type="GeneID" id="63800149"/>
<proteinExistence type="predicted"/>
<dbReference type="RefSeq" id="XP_040746849.1">
    <property type="nucleotide sequence ID" value="XM_040883501.1"/>
</dbReference>
<dbReference type="Proteomes" id="UP000193922">
    <property type="component" value="Unassembled WGS sequence"/>
</dbReference>
<evidence type="ECO:0000313" key="1">
    <source>
        <dbReference type="EMBL" id="ORX73638.1"/>
    </source>
</evidence>
<dbReference type="OrthoDB" id="2097874at2759"/>
<name>A0A1Y1WJY4_9FUNG</name>
<gene>
    <name evidence="1" type="ORF">DL89DRAFT_1482</name>
</gene>
<evidence type="ECO:0000313" key="2">
    <source>
        <dbReference type="Proteomes" id="UP000193922"/>
    </source>
</evidence>
<reference evidence="1 2" key="1">
    <citation type="submission" date="2016-07" db="EMBL/GenBank/DDBJ databases">
        <title>Pervasive Adenine N6-methylation of Active Genes in Fungi.</title>
        <authorList>
            <consortium name="DOE Joint Genome Institute"/>
            <person name="Mondo S.J."/>
            <person name="Dannebaum R.O."/>
            <person name="Kuo R.C."/>
            <person name="Labutti K."/>
            <person name="Haridas S."/>
            <person name="Kuo A."/>
            <person name="Salamov A."/>
            <person name="Ahrendt S.R."/>
            <person name="Lipzen A."/>
            <person name="Sullivan W."/>
            <person name="Andreopoulos W.B."/>
            <person name="Clum A."/>
            <person name="Lindquist E."/>
            <person name="Daum C."/>
            <person name="Ramamoorthy G.K."/>
            <person name="Gryganskyi A."/>
            <person name="Culley D."/>
            <person name="Magnuson J.K."/>
            <person name="James T.Y."/>
            <person name="O'Malley M.A."/>
            <person name="Stajich J.E."/>
            <person name="Spatafora J.W."/>
            <person name="Visel A."/>
            <person name="Grigoriev I.V."/>
        </authorList>
    </citation>
    <scope>NUCLEOTIDE SEQUENCE [LARGE SCALE GENOMIC DNA]</scope>
    <source>
        <strain evidence="1 2">ATCC 12442</strain>
    </source>
</reference>
<sequence>MSDAAVAALRAARAREARQNYARPPTRDPYEEFRAKLRQSAWSPSSSSLSAKKAQPQLDRSRVFFAQDIDPRSYNRVVQTIERRLPELNYAQWSALPLMVVSSWKDSFHGSGSKYPGFVVIPADFSVSGKPPSSNVTSWHP</sequence>
<organism evidence="1 2">
    <name type="scientific">Linderina pennispora</name>
    <dbReference type="NCBI Taxonomy" id="61395"/>
    <lineage>
        <taxon>Eukaryota</taxon>
        <taxon>Fungi</taxon>
        <taxon>Fungi incertae sedis</taxon>
        <taxon>Zoopagomycota</taxon>
        <taxon>Kickxellomycotina</taxon>
        <taxon>Kickxellomycetes</taxon>
        <taxon>Kickxellales</taxon>
        <taxon>Kickxellaceae</taxon>
        <taxon>Linderina</taxon>
    </lineage>
</organism>
<dbReference type="AlphaFoldDB" id="A0A1Y1WJY4"/>
<accession>A0A1Y1WJY4</accession>